<protein>
    <submittedName>
        <fullName evidence="1">Uncharacterized protein</fullName>
    </submittedName>
</protein>
<proteinExistence type="predicted"/>
<name>A0A8S5SP12_9CAUD</name>
<sequence length="41" mass="4572">MKLYIDKVTMLDMVVLSVKLEQTMGSNLSDNGKMVNKLGLI</sequence>
<organism evidence="1">
    <name type="scientific">Siphoviridae sp. ctqSm5</name>
    <dbReference type="NCBI Taxonomy" id="2827949"/>
    <lineage>
        <taxon>Viruses</taxon>
        <taxon>Duplodnaviria</taxon>
        <taxon>Heunggongvirae</taxon>
        <taxon>Uroviricota</taxon>
        <taxon>Caudoviricetes</taxon>
    </lineage>
</organism>
<accession>A0A8S5SP12</accession>
<evidence type="ECO:0000313" key="1">
    <source>
        <dbReference type="EMBL" id="DAF52737.1"/>
    </source>
</evidence>
<dbReference type="EMBL" id="BK032642">
    <property type="protein sequence ID" value="DAF52737.1"/>
    <property type="molecule type" value="Genomic_DNA"/>
</dbReference>
<reference evidence="1" key="1">
    <citation type="journal article" date="2021" name="Proc. Natl. Acad. Sci. U.S.A.">
        <title>A Catalog of Tens of Thousands of Viruses from Human Metagenomes Reveals Hidden Associations with Chronic Diseases.</title>
        <authorList>
            <person name="Tisza M.J."/>
            <person name="Buck C.B."/>
        </authorList>
    </citation>
    <scope>NUCLEOTIDE SEQUENCE</scope>
    <source>
        <strain evidence="1">CtqSm5</strain>
    </source>
</reference>